<evidence type="ECO:0000313" key="4">
    <source>
        <dbReference type="Ensembl" id="ENSSRHP00000083068.1"/>
    </source>
</evidence>
<dbReference type="AlphaFoldDB" id="A0A673LZA5"/>
<feature type="signal peptide" evidence="2">
    <location>
        <begin position="1"/>
        <end position="19"/>
    </location>
</feature>
<organism evidence="4 5">
    <name type="scientific">Sinocyclocheilus rhinocerous</name>
    <dbReference type="NCBI Taxonomy" id="307959"/>
    <lineage>
        <taxon>Eukaryota</taxon>
        <taxon>Metazoa</taxon>
        <taxon>Chordata</taxon>
        <taxon>Craniata</taxon>
        <taxon>Vertebrata</taxon>
        <taxon>Euteleostomi</taxon>
        <taxon>Actinopterygii</taxon>
        <taxon>Neopterygii</taxon>
        <taxon>Teleostei</taxon>
        <taxon>Ostariophysi</taxon>
        <taxon>Cypriniformes</taxon>
        <taxon>Cyprinidae</taxon>
        <taxon>Cyprininae</taxon>
        <taxon>Sinocyclocheilus</taxon>
    </lineage>
</organism>
<dbReference type="PROSITE" id="PS50835">
    <property type="entry name" value="IG_LIKE"/>
    <property type="match status" value="1"/>
</dbReference>
<keyword evidence="1" id="KW-0391">Immunity</keyword>
<feature type="chain" id="PRO_5025367812" description="Ig-like domain-containing protein" evidence="2">
    <location>
        <begin position="20"/>
        <end position="110"/>
    </location>
</feature>
<keyword evidence="5" id="KW-1185">Reference proteome</keyword>
<proteinExistence type="predicted"/>
<dbReference type="InterPro" id="IPR036179">
    <property type="entry name" value="Ig-like_dom_sf"/>
</dbReference>
<dbReference type="GO" id="GO:0007166">
    <property type="term" value="P:cell surface receptor signaling pathway"/>
    <property type="evidence" value="ECO:0007669"/>
    <property type="project" value="TreeGrafter"/>
</dbReference>
<evidence type="ECO:0000256" key="1">
    <source>
        <dbReference type="ARBA" id="ARBA00022859"/>
    </source>
</evidence>
<dbReference type="Ensembl" id="ENSSRHT00000085312.1">
    <property type="protein sequence ID" value="ENSSRHP00000083068.1"/>
    <property type="gene ID" value="ENSSRHG00000041089.1"/>
</dbReference>
<feature type="domain" description="Ig-like" evidence="3">
    <location>
        <begin position="3"/>
        <end position="110"/>
    </location>
</feature>
<dbReference type="InterPro" id="IPR007110">
    <property type="entry name" value="Ig-like_dom"/>
</dbReference>
<evidence type="ECO:0000256" key="2">
    <source>
        <dbReference type="SAM" id="SignalP"/>
    </source>
</evidence>
<protein>
    <recommendedName>
        <fullName evidence="3">Ig-like domain-containing protein</fullName>
    </recommendedName>
</protein>
<reference evidence="4" key="1">
    <citation type="submission" date="2025-08" db="UniProtKB">
        <authorList>
            <consortium name="Ensembl"/>
        </authorList>
    </citation>
    <scope>IDENTIFICATION</scope>
</reference>
<evidence type="ECO:0000313" key="5">
    <source>
        <dbReference type="Proteomes" id="UP000472270"/>
    </source>
</evidence>
<accession>A0A673LZA5</accession>
<reference evidence="4" key="2">
    <citation type="submission" date="2025-09" db="UniProtKB">
        <authorList>
            <consortium name="Ensembl"/>
        </authorList>
    </citation>
    <scope>IDENTIFICATION</scope>
</reference>
<dbReference type="Gene3D" id="2.60.40.10">
    <property type="entry name" value="Immunoglobulins"/>
    <property type="match status" value="1"/>
</dbReference>
<dbReference type="InterPro" id="IPR013783">
    <property type="entry name" value="Ig-like_fold"/>
</dbReference>
<dbReference type="GO" id="GO:0002376">
    <property type="term" value="P:immune system process"/>
    <property type="evidence" value="ECO:0007669"/>
    <property type="project" value="UniProtKB-KW"/>
</dbReference>
<name>A0A673LZA5_9TELE</name>
<sequence>MNPGLVFLIISLQWITGFADVNDVTQSPNIMLPVKENATLTCSHTKGDTYNRMYWFRQHQGKTMELIVYTTSFDTVEFGKLEKTKYSVNHESFNDTSMYFCAAYVTEASE</sequence>
<dbReference type="SUPFAM" id="SSF48726">
    <property type="entry name" value="Immunoglobulin"/>
    <property type="match status" value="1"/>
</dbReference>
<dbReference type="InterPro" id="IPR050413">
    <property type="entry name" value="TCR_beta_variable"/>
</dbReference>
<keyword evidence="2" id="KW-0732">Signal</keyword>
<dbReference type="GO" id="GO:0005886">
    <property type="term" value="C:plasma membrane"/>
    <property type="evidence" value="ECO:0007669"/>
    <property type="project" value="TreeGrafter"/>
</dbReference>
<evidence type="ECO:0000259" key="3">
    <source>
        <dbReference type="PROSITE" id="PS50835"/>
    </source>
</evidence>
<dbReference type="PANTHER" id="PTHR23268:SF102">
    <property type="entry name" value="IMMUNOGLOBULIN V-SET DOMAIN-CONTAINING PROTEIN"/>
    <property type="match status" value="1"/>
</dbReference>
<dbReference type="PANTHER" id="PTHR23268">
    <property type="entry name" value="T-CELL RECEPTOR BETA CHAIN"/>
    <property type="match status" value="1"/>
</dbReference>
<dbReference type="Proteomes" id="UP000472270">
    <property type="component" value="Unassembled WGS sequence"/>
</dbReference>